<dbReference type="SUPFAM" id="SSF81321">
    <property type="entry name" value="Family A G protein-coupled receptor-like"/>
    <property type="match status" value="1"/>
</dbReference>
<sequence>MEYILSFTQYAFVLGYLAVFIIGIIGNCLVMVIFAKRPYMRTVTNAFLVTLAAGDFLFILGCMPFIISEDLAYNFQWHFGHFMCKTVKYLQVSCYCTKANHTKL</sequence>
<evidence type="ECO:0000256" key="4">
    <source>
        <dbReference type="ARBA" id="ARBA00023040"/>
    </source>
</evidence>
<keyword evidence="7" id="KW-0807">Transducer</keyword>
<evidence type="ECO:0000256" key="5">
    <source>
        <dbReference type="ARBA" id="ARBA00023136"/>
    </source>
</evidence>
<dbReference type="PRINTS" id="PR00237">
    <property type="entry name" value="GPCRRHODOPSN"/>
</dbReference>
<dbReference type="Gene3D" id="1.20.1070.10">
    <property type="entry name" value="Rhodopsin 7-helix transmembrane proteins"/>
    <property type="match status" value="1"/>
</dbReference>
<proteinExistence type="predicted"/>
<evidence type="ECO:0000256" key="7">
    <source>
        <dbReference type="ARBA" id="ARBA00023224"/>
    </source>
</evidence>
<evidence type="ECO:0000256" key="8">
    <source>
        <dbReference type="SAM" id="Phobius"/>
    </source>
</evidence>
<protein>
    <recommendedName>
        <fullName evidence="9">G-protein coupled receptors family 1 profile domain-containing protein</fullName>
    </recommendedName>
</protein>
<feature type="domain" description="G-protein coupled receptors family 1 profile" evidence="9">
    <location>
        <begin position="26"/>
        <end position="90"/>
    </location>
</feature>
<evidence type="ECO:0000256" key="3">
    <source>
        <dbReference type="ARBA" id="ARBA00022989"/>
    </source>
</evidence>
<keyword evidence="3 8" id="KW-1133">Transmembrane helix</keyword>
<dbReference type="InterPro" id="IPR017452">
    <property type="entry name" value="GPCR_Rhodpsn_7TM"/>
</dbReference>
<dbReference type="PANTHER" id="PTHR45695:SF15">
    <property type="entry name" value="OPSIN RH2"/>
    <property type="match status" value="1"/>
</dbReference>
<dbReference type="Proteomes" id="UP001626550">
    <property type="component" value="Unassembled WGS sequence"/>
</dbReference>
<evidence type="ECO:0000313" key="10">
    <source>
        <dbReference type="EMBL" id="KAL3307998.1"/>
    </source>
</evidence>
<dbReference type="InterPro" id="IPR000276">
    <property type="entry name" value="GPCR_Rhodpsn"/>
</dbReference>
<evidence type="ECO:0000256" key="6">
    <source>
        <dbReference type="ARBA" id="ARBA00023170"/>
    </source>
</evidence>
<name>A0ABD2PLY5_9PLAT</name>
<dbReference type="PROSITE" id="PS50262">
    <property type="entry name" value="G_PROTEIN_RECEP_F1_2"/>
    <property type="match status" value="1"/>
</dbReference>
<dbReference type="EMBL" id="JBJKFK010006064">
    <property type="protein sequence ID" value="KAL3307998.1"/>
    <property type="molecule type" value="Genomic_DNA"/>
</dbReference>
<dbReference type="GO" id="GO:0004930">
    <property type="term" value="F:G protein-coupled receptor activity"/>
    <property type="evidence" value="ECO:0007669"/>
    <property type="project" value="UniProtKB-KW"/>
</dbReference>
<dbReference type="Pfam" id="PF00001">
    <property type="entry name" value="7tm_1"/>
    <property type="match status" value="1"/>
</dbReference>
<dbReference type="AlphaFoldDB" id="A0ABD2PLY5"/>
<feature type="transmembrane region" description="Helical" evidence="8">
    <location>
        <begin position="46"/>
        <end position="67"/>
    </location>
</feature>
<keyword evidence="5 8" id="KW-0472">Membrane</keyword>
<accession>A0ABD2PLY5</accession>
<evidence type="ECO:0000259" key="9">
    <source>
        <dbReference type="PROSITE" id="PS50262"/>
    </source>
</evidence>
<comment type="caution">
    <text evidence="10">The sequence shown here is derived from an EMBL/GenBank/DDBJ whole genome shotgun (WGS) entry which is preliminary data.</text>
</comment>
<keyword evidence="4" id="KW-0297">G-protein coupled receptor</keyword>
<keyword evidence="6" id="KW-0675">Receptor</keyword>
<keyword evidence="11" id="KW-1185">Reference proteome</keyword>
<feature type="transmembrane region" description="Helical" evidence="8">
    <location>
        <begin position="12"/>
        <end position="34"/>
    </location>
</feature>
<dbReference type="GO" id="GO:0016020">
    <property type="term" value="C:membrane"/>
    <property type="evidence" value="ECO:0007669"/>
    <property type="project" value="UniProtKB-SubCell"/>
</dbReference>
<gene>
    <name evidence="10" type="ORF">Ciccas_013477</name>
</gene>
<organism evidence="10 11">
    <name type="scientific">Cichlidogyrus casuarinus</name>
    <dbReference type="NCBI Taxonomy" id="1844966"/>
    <lineage>
        <taxon>Eukaryota</taxon>
        <taxon>Metazoa</taxon>
        <taxon>Spiralia</taxon>
        <taxon>Lophotrochozoa</taxon>
        <taxon>Platyhelminthes</taxon>
        <taxon>Monogenea</taxon>
        <taxon>Monopisthocotylea</taxon>
        <taxon>Dactylogyridea</taxon>
        <taxon>Ancyrocephalidae</taxon>
        <taxon>Cichlidogyrus</taxon>
    </lineage>
</organism>
<keyword evidence="2 8" id="KW-0812">Transmembrane</keyword>
<evidence type="ECO:0000256" key="1">
    <source>
        <dbReference type="ARBA" id="ARBA00004141"/>
    </source>
</evidence>
<reference evidence="10 11" key="1">
    <citation type="submission" date="2024-11" db="EMBL/GenBank/DDBJ databases">
        <title>Adaptive evolution of stress response genes in parasites aligns with host niche diversity.</title>
        <authorList>
            <person name="Hahn C."/>
            <person name="Resl P."/>
        </authorList>
    </citation>
    <scope>NUCLEOTIDE SEQUENCE [LARGE SCALE GENOMIC DNA]</scope>
    <source>
        <strain evidence="10">EGGRZ-B1_66</strain>
        <tissue evidence="10">Body</tissue>
    </source>
</reference>
<comment type="subcellular location">
    <subcellularLocation>
        <location evidence="1">Membrane</location>
        <topology evidence="1">Multi-pass membrane protein</topology>
    </subcellularLocation>
</comment>
<dbReference type="PANTHER" id="PTHR45695">
    <property type="entry name" value="LEUCOKININ RECEPTOR-RELATED"/>
    <property type="match status" value="1"/>
</dbReference>
<evidence type="ECO:0000256" key="2">
    <source>
        <dbReference type="ARBA" id="ARBA00022692"/>
    </source>
</evidence>
<evidence type="ECO:0000313" key="11">
    <source>
        <dbReference type="Proteomes" id="UP001626550"/>
    </source>
</evidence>